<dbReference type="Proteomes" id="UP001445472">
    <property type="component" value="Unassembled WGS sequence"/>
</dbReference>
<evidence type="ECO:0000313" key="13">
    <source>
        <dbReference type="Proteomes" id="UP001445472"/>
    </source>
</evidence>
<dbReference type="InterPro" id="IPR050482">
    <property type="entry name" value="Sensor_HK_TwoCompSys"/>
</dbReference>
<organism evidence="12 13">
    <name type="scientific">Streptomyces xantholiticus</name>
    <dbReference type="NCBI Taxonomy" id="68285"/>
    <lineage>
        <taxon>Bacteria</taxon>
        <taxon>Bacillati</taxon>
        <taxon>Actinomycetota</taxon>
        <taxon>Actinomycetes</taxon>
        <taxon>Kitasatosporales</taxon>
        <taxon>Streptomycetaceae</taxon>
        <taxon>Streptomyces</taxon>
    </lineage>
</organism>
<accession>A0ABV1UPQ3</accession>
<evidence type="ECO:0000256" key="8">
    <source>
        <dbReference type="ARBA" id="ARBA00023012"/>
    </source>
</evidence>
<dbReference type="GO" id="GO:0016301">
    <property type="term" value="F:kinase activity"/>
    <property type="evidence" value="ECO:0007669"/>
    <property type="project" value="UniProtKB-KW"/>
</dbReference>
<keyword evidence="6 12" id="KW-0418">Kinase</keyword>
<protein>
    <recommendedName>
        <fullName evidence="2">histidine kinase</fullName>
        <ecNumber evidence="2">2.7.13.3</ecNumber>
    </recommendedName>
</protein>
<dbReference type="CDD" id="cd16917">
    <property type="entry name" value="HATPase_UhpB-NarQ-NarX-like"/>
    <property type="match status" value="1"/>
</dbReference>
<dbReference type="PANTHER" id="PTHR24421:SF10">
    <property type="entry name" value="NITRATE_NITRITE SENSOR PROTEIN NARQ"/>
    <property type="match status" value="1"/>
</dbReference>
<feature type="domain" description="Histidine kinase/HSP90-like ATPase" evidence="10">
    <location>
        <begin position="285"/>
        <end position="372"/>
    </location>
</feature>
<dbReference type="Pfam" id="PF07730">
    <property type="entry name" value="HisKA_3"/>
    <property type="match status" value="1"/>
</dbReference>
<dbReference type="PANTHER" id="PTHR24421">
    <property type="entry name" value="NITRATE/NITRITE SENSOR PROTEIN NARX-RELATED"/>
    <property type="match status" value="1"/>
</dbReference>
<feature type="transmembrane region" description="Helical" evidence="9">
    <location>
        <begin position="401"/>
        <end position="425"/>
    </location>
</feature>
<sequence>MRRERRRDRLTDLALWAVLAGSVLLKSDPNDGGSWWWVGVGVPLTGVAVLLCRARPLLSLVIVAVLSGWQSLELFTPSYAAALVAFGYITGRRTATARPALFTFAGIAATGLVLSLLLEDLWSWFAQLVTLLFTVVVPWLVGRYVRQYAQLVSAGWQLADRMEREQEAVADRERLRERSRIAGDMHDSLGHELSLIAVRAAALEVDPSLDERRQAAAGELRQAAAEATARLRDIIGVLRADGEPAPTAPGAETVTALVERARNSGMAVELTEDSAPSALPPMTDRAVHRVVQESLTNAAKHAPGAAVRVRLSYGEDDVTVRFTNERQVSATSLASGGTGLVGLDERVRLAGGTLTHGPDGEGFRVTARLPLTSGAAPSPVPPAPTSARELDHARRRVRRGLVQAITVPVAVAAVLAVLVLGFRMYSDTRTVMDRGRYDRIQVGDTRADVLTRLPRLSLDGPPPGVQPEPADAGRCEYYRARKYETTPAYRLCFKDDRLTSKTIVTDVDNEEDRPR</sequence>
<proteinExistence type="predicted"/>
<evidence type="ECO:0000313" key="12">
    <source>
        <dbReference type="EMBL" id="MER6612788.1"/>
    </source>
</evidence>
<keyword evidence="8" id="KW-0902">Two-component regulatory system</keyword>
<dbReference type="SUPFAM" id="SSF55874">
    <property type="entry name" value="ATPase domain of HSP90 chaperone/DNA topoisomerase II/histidine kinase"/>
    <property type="match status" value="1"/>
</dbReference>
<feature type="transmembrane region" description="Helical" evidence="9">
    <location>
        <begin position="100"/>
        <end position="118"/>
    </location>
</feature>
<feature type="domain" description="Signal transduction histidine kinase subgroup 3 dimerisation and phosphoacceptor" evidence="11">
    <location>
        <begin position="177"/>
        <end position="241"/>
    </location>
</feature>
<keyword evidence="7" id="KW-0067">ATP-binding</keyword>
<evidence type="ECO:0000256" key="6">
    <source>
        <dbReference type="ARBA" id="ARBA00022777"/>
    </source>
</evidence>
<feature type="transmembrane region" description="Helical" evidence="9">
    <location>
        <begin position="124"/>
        <end position="141"/>
    </location>
</feature>
<evidence type="ECO:0000256" key="4">
    <source>
        <dbReference type="ARBA" id="ARBA00022679"/>
    </source>
</evidence>
<comment type="caution">
    <text evidence="12">The sequence shown here is derived from an EMBL/GenBank/DDBJ whole genome shotgun (WGS) entry which is preliminary data.</text>
</comment>
<comment type="catalytic activity">
    <reaction evidence="1">
        <text>ATP + protein L-histidine = ADP + protein N-phospho-L-histidine.</text>
        <dbReference type="EC" id="2.7.13.3"/>
    </reaction>
</comment>
<evidence type="ECO:0000259" key="11">
    <source>
        <dbReference type="Pfam" id="PF07730"/>
    </source>
</evidence>
<keyword evidence="9" id="KW-0472">Membrane</keyword>
<dbReference type="Gene3D" id="3.30.565.10">
    <property type="entry name" value="Histidine kinase-like ATPase, C-terminal domain"/>
    <property type="match status" value="1"/>
</dbReference>
<keyword evidence="9" id="KW-0812">Transmembrane</keyword>
<evidence type="ECO:0000256" key="7">
    <source>
        <dbReference type="ARBA" id="ARBA00022840"/>
    </source>
</evidence>
<keyword evidence="4" id="KW-0808">Transferase</keyword>
<dbReference type="InterPro" id="IPR011712">
    <property type="entry name" value="Sig_transdc_His_kin_sub3_dim/P"/>
</dbReference>
<dbReference type="EMBL" id="JBEPBX010000003">
    <property type="protein sequence ID" value="MER6612788.1"/>
    <property type="molecule type" value="Genomic_DNA"/>
</dbReference>
<evidence type="ECO:0000256" key="9">
    <source>
        <dbReference type="SAM" id="Phobius"/>
    </source>
</evidence>
<dbReference type="InterPro" id="IPR003594">
    <property type="entry name" value="HATPase_dom"/>
</dbReference>
<keyword evidence="13" id="KW-1185">Reference proteome</keyword>
<keyword evidence="3" id="KW-0597">Phosphoprotein</keyword>
<evidence type="ECO:0000256" key="5">
    <source>
        <dbReference type="ARBA" id="ARBA00022741"/>
    </source>
</evidence>
<reference evidence="12 13" key="1">
    <citation type="submission" date="2024-06" db="EMBL/GenBank/DDBJ databases">
        <title>The Natural Products Discovery Center: Release of the First 8490 Sequenced Strains for Exploring Actinobacteria Biosynthetic Diversity.</title>
        <authorList>
            <person name="Kalkreuter E."/>
            <person name="Kautsar S.A."/>
            <person name="Yang D."/>
            <person name="Bader C.D."/>
            <person name="Teijaro C.N."/>
            <person name="Fluegel L."/>
            <person name="Davis C.M."/>
            <person name="Simpson J.R."/>
            <person name="Lauterbach L."/>
            <person name="Steele A.D."/>
            <person name="Gui C."/>
            <person name="Meng S."/>
            <person name="Li G."/>
            <person name="Viehrig K."/>
            <person name="Ye F."/>
            <person name="Su P."/>
            <person name="Kiefer A.F."/>
            <person name="Nichols A."/>
            <person name="Cepeda A.J."/>
            <person name="Yan W."/>
            <person name="Fan B."/>
            <person name="Jiang Y."/>
            <person name="Adhikari A."/>
            <person name="Zheng C.-J."/>
            <person name="Schuster L."/>
            <person name="Cowan T.M."/>
            <person name="Smanski M.J."/>
            <person name="Chevrette M.G."/>
            <person name="De Carvalho L.P.S."/>
            <person name="Shen B."/>
        </authorList>
    </citation>
    <scope>NUCLEOTIDE SEQUENCE [LARGE SCALE GENOMIC DNA]</scope>
    <source>
        <strain evidence="12 13">NPDC000837</strain>
    </source>
</reference>
<dbReference type="InterPro" id="IPR036890">
    <property type="entry name" value="HATPase_C_sf"/>
</dbReference>
<dbReference type="EC" id="2.7.13.3" evidence="2"/>
<keyword evidence="9" id="KW-1133">Transmembrane helix</keyword>
<dbReference type="Pfam" id="PF02518">
    <property type="entry name" value="HATPase_c"/>
    <property type="match status" value="1"/>
</dbReference>
<name>A0ABV1UPQ3_9ACTN</name>
<gene>
    <name evidence="12" type="ORF">ABT276_05260</name>
</gene>
<evidence type="ECO:0000256" key="2">
    <source>
        <dbReference type="ARBA" id="ARBA00012438"/>
    </source>
</evidence>
<evidence type="ECO:0000256" key="1">
    <source>
        <dbReference type="ARBA" id="ARBA00000085"/>
    </source>
</evidence>
<evidence type="ECO:0000256" key="3">
    <source>
        <dbReference type="ARBA" id="ARBA00022553"/>
    </source>
</evidence>
<keyword evidence="5" id="KW-0547">Nucleotide-binding</keyword>
<evidence type="ECO:0000259" key="10">
    <source>
        <dbReference type="Pfam" id="PF02518"/>
    </source>
</evidence>
<dbReference type="Gene3D" id="1.20.5.1930">
    <property type="match status" value="1"/>
</dbReference>
<dbReference type="RefSeq" id="WP_351975135.1">
    <property type="nucleotide sequence ID" value="NZ_JBEPBX010000003.1"/>
</dbReference>
<feature type="transmembrane region" description="Helical" evidence="9">
    <location>
        <begin position="35"/>
        <end position="52"/>
    </location>
</feature>